<accession>A0A1L3GM82</accession>
<protein>
    <recommendedName>
        <fullName evidence="6">MPN domain-containing protein</fullName>
    </recommendedName>
</protein>
<feature type="domain" description="MPN" evidence="6">
    <location>
        <begin position="39"/>
        <end position="181"/>
    </location>
</feature>
<gene>
    <name evidence="7" type="ORF">A7E78_03805</name>
</gene>
<evidence type="ECO:0000256" key="4">
    <source>
        <dbReference type="ARBA" id="ARBA00022833"/>
    </source>
</evidence>
<evidence type="ECO:0000256" key="5">
    <source>
        <dbReference type="ARBA" id="ARBA00023049"/>
    </source>
</evidence>
<dbReference type="Proteomes" id="UP000182517">
    <property type="component" value="Chromosome"/>
</dbReference>
<sequence>MKWNNVRSDIRALSLGSIASNWSAFDVLELLNFTQHEPIVLFGGLVRKAISEHLSTKNVELGGLLLGNVISNKDLIDGIVAIKITQAVPSQTFKSSCVSLSMDANVWQDANIHGDATNFVVGWYHSHPNLGAFFSGTDRSTQKNFFTNSYSLGLVVDPIRKEERWFRGSESVELSADNILRTIDGLALV</sequence>
<proteinExistence type="predicted"/>
<dbReference type="PANTHER" id="PTHR10410">
    <property type="entry name" value="EUKARYOTIC TRANSLATION INITIATION FACTOR 3 -RELATED"/>
    <property type="match status" value="1"/>
</dbReference>
<keyword evidence="5" id="KW-0482">Metalloprotease</keyword>
<organism evidence="7 8">
    <name type="scientific">Syntrophotalea acetylenivorans</name>
    <dbReference type="NCBI Taxonomy" id="1842532"/>
    <lineage>
        <taxon>Bacteria</taxon>
        <taxon>Pseudomonadati</taxon>
        <taxon>Thermodesulfobacteriota</taxon>
        <taxon>Desulfuromonadia</taxon>
        <taxon>Desulfuromonadales</taxon>
        <taxon>Syntrophotaleaceae</taxon>
        <taxon>Syntrophotalea</taxon>
    </lineage>
</organism>
<keyword evidence="2" id="KW-0479">Metal-binding</keyword>
<dbReference type="Gene3D" id="3.40.140.10">
    <property type="entry name" value="Cytidine Deaminase, domain 2"/>
    <property type="match status" value="1"/>
</dbReference>
<keyword evidence="3" id="KW-0378">Hydrolase</keyword>
<dbReference type="PROSITE" id="PS50249">
    <property type="entry name" value="MPN"/>
    <property type="match status" value="1"/>
</dbReference>
<dbReference type="GO" id="GO:0008237">
    <property type="term" value="F:metallopeptidase activity"/>
    <property type="evidence" value="ECO:0007669"/>
    <property type="project" value="UniProtKB-KW"/>
</dbReference>
<keyword evidence="4" id="KW-0862">Zinc</keyword>
<evidence type="ECO:0000259" key="6">
    <source>
        <dbReference type="PROSITE" id="PS50249"/>
    </source>
</evidence>
<evidence type="ECO:0000256" key="2">
    <source>
        <dbReference type="ARBA" id="ARBA00022723"/>
    </source>
</evidence>
<dbReference type="KEGG" id="pef:A7E78_03805"/>
<dbReference type="GO" id="GO:0006508">
    <property type="term" value="P:proteolysis"/>
    <property type="evidence" value="ECO:0007669"/>
    <property type="project" value="UniProtKB-KW"/>
</dbReference>
<evidence type="ECO:0000313" key="7">
    <source>
        <dbReference type="EMBL" id="APG27032.1"/>
    </source>
</evidence>
<dbReference type="InterPro" id="IPR050242">
    <property type="entry name" value="JAMM_MPN+_peptidase_M67A"/>
</dbReference>
<dbReference type="InterPro" id="IPR028090">
    <property type="entry name" value="JAB_dom_prok"/>
</dbReference>
<dbReference type="SUPFAM" id="SSF102712">
    <property type="entry name" value="JAB1/MPN domain"/>
    <property type="match status" value="1"/>
</dbReference>
<dbReference type="RefSeq" id="WP_072282994.1">
    <property type="nucleotide sequence ID" value="NZ_CP015519.1"/>
</dbReference>
<evidence type="ECO:0000313" key="8">
    <source>
        <dbReference type="Proteomes" id="UP000182517"/>
    </source>
</evidence>
<dbReference type="AlphaFoldDB" id="A0A1L3GM82"/>
<dbReference type="OrthoDB" id="3292458at2"/>
<evidence type="ECO:0000256" key="1">
    <source>
        <dbReference type="ARBA" id="ARBA00022670"/>
    </source>
</evidence>
<dbReference type="EMBL" id="CP015519">
    <property type="protein sequence ID" value="APG27032.1"/>
    <property type="molecule type" value="Genomic_DNA"/>
</dbReference>
<keyword evidence="8" id="KW-1185">Reference proteome</keyword>
<reference evidence="7 8" key="1">
    <citation type="journal article" date="2017" name="Genome Announc.">
        <title>Complete Genome Sequences of Two Acetylene-Fermenting Pelobacter acetylenicus Strains.</title>
        <authorList>
            <person name="Sutton J.M."/>
            <person name="Baesman S.M."/>
            <person name="Fierst J.L."/>
            <person name="Poret-Peterson A.T."/>
            <person name="Oremland R.S."/>
            <person name="Dunlap D.S."/>
            <person name="Akob D.M."/>
        </authorList>
    </citation>
    <scope>NUCLEOTIDE SEQUENCE [LARGE SCALE GENOMIC DNA]</scope>
    <source>
        <strain evidence="7 8">SFB93</strain>
    </source>
</reference>
<dbReference type="Pfam" id="PF14464">
    <property type="entry name" value="Prok-JAB"/>
    <property type="match status" value="1"/>
</dbReference>
<evidence type="ECO:0000256" key="3">
    <source>
        <dbReference type="ARBA" id="ARBA00022801"/>
    </source>
</evidence>
<dbReference type="STRING" id="1842532.A7E78_03805"/>
<keyword evidence="1" id="KW-0645">Protease</keyword>
<name>A0A1L3GM82_9BACT</name>
<dbReference type="InterPro" id="IPR037518">
    <property type="entry name" value="MPN"/>
</dbReference>
<dbReference type="GO" id="GO:0046872">
    <property type="term" value="F:metal ion binding"/>
    <property type="evidence" value="ECO:0007669"/>
    <property type="project" value="UniProtKB-KW"/>
</dbReference>